<sequence length="207" mass="23747">MGSCLLINYYYSDNRNDLFSNLLSATLGEKPPIEGITSWRECLEGNLQLYFEVALPSPKSYKKWLAEHLQSRHFIPYVLEAACKFGEDFRPDLEGATHVDALLINPDTQFAILIEAKVLSDISCQITYDAMRNQIIRNIDVLLEKNKEMDQPLSLRLPDHTLFVLLTPQMFKDNPSSRTLKDLIGNSEYKRYLNVVDEAATINEERS</sequence>
<protein>
    <submittedName>
        <fullName evidence="1">Uncharacterized protein</fullName>
    </submittedName>
</protein>
<organism evidence="1 2">
    <name type="scientific">Desulfosporosinus youngiae DSM 17734</name>
    <dbReference type="NCBI Taxonomy" id="768710"/>
    <lineage>
        <taxon>Bacteria</taxon>
        <taxon>Bacillati</taxon>
        <taxon>Bacillota</taxon>
        <taxon>Clostridia</taxon>
        <taxon>Eubacteriales</taxon>
        <taxon>Desulfitobacteriaceae</taxon>
        <taxon>Desulfosporosinus</taxon>
    </lineage>
</organism>
<reference evidence="1 2" key="1">
    <citation type="submission" date="2011-11" db="EMBL/GenBank/DDBJ databases">
        <title>The Noncontiguous Finished genome of Desulfosporosinus youngiae DSM 17734.</title>
        <authorList>
            <consortium name="US DOE Joint Genome Institute (JGI-PGF)"/>
            <person name="Lucas S."/>
            <person name="Han J."/>
            <person name="Lapidus A."/>
            <person name="Cheng J.-F."/>
            <person name="Goodwin L."/>
            <person name="Pitluck S."/>
            <person name="Peters L."/>
            <person name="Ovchinnikova G."/>
            <person name="Lu M."/>
            <person name="Land M.L."/>
            <person name="Hauser L."/>
            <person name="Pester M."/>
            <person name="Spring S."/>
            <person name="Ollivier B."/>
            <person name="Rattei T."/>
            <person name="Klenk H.-P."/>
            <person name="Wagner M."/>
            <person name="Loy A."/>
            <person name="Woyke T.J."/>
        </authorList>
    </citation>
    <scope>NUCLEOTIDE SEQUENCE [LARGE SCALE GENOMIC DNA]</scope>
    <source>
        <strain evidence="1 2">DSM 17734</strain>
    </source>
</reference>
<evidence type="ECO:0000313" key="2">
    <source>
        <dbReference type="Proteomes" id="UP000005104"/>
    </source>
</evidence>
<proteinExistence type="predicted"/>
<accession>H5Y0Q9</accession>
<keyword evidence="2" id="KW-1185">Reference proteome</keyword>
<gene>
    <name evidence="1" type="ORF">DesyoDRAFT_5389</name>
</gene>
<dbReference type="AlphaFoldDB" id="H5Y0Q9"/>
<dbReference type="HOGENOM" id="CLU_1324655_0_0_9"/>
<dbReference type="Proteomes" id="UP000005104">
    <property type="component" value="Chromosome"/>
</dbReference>
<evidence type="ECO:0000313" key="1">
    <source>
        <dbReference type="EMBL" id="EHQ92315.1"/>
    </source>
</evidence>
<dbReference type="STRING" id="768710.DesyoDRAFT_5389"/>
<name>H5Y0Q9_9FIRM</name>
<dbReference type="EMBL" id="CM001441">
    <property type="protein sequence ID" value="EHQ92315.1"/>
    <property type="molecule type" value="Genomic_DNA"/>
</dbReference>